<dbReference type="EMBL" id="GG657451">
    <property type="protein sequence ID" value="OAT07061.1"/>
    <property type="molecule type" value="Genomic_DNA"/>
</dbReference>
<gene>
    <name evidence="2" type="ORF">BDBG_03166</name>
</gene>
<accession>A0A179UJ55</accession>
<dbReference type="OrthoDB" id="448280at2759"/>
<dbReference type="GeneID" id="8506146"/>
<dbReference type="AlphaFoldDB" id="A0A179UJ55"/>
<organism evidence="2 3">
    <name type="scientific">Blastomyces gilchristii (strain SLH14081)</name>
    <name type="common">Blastomyces dermatitidis</name>
    <dbReference type="NCBI Taxonomy" id="559298"/>
    <lineage>
        <taxon>Eukaryota</taxon>
        <taxon>Fungi</taxon>
        <taxon>Dikarya</taxon>
        <taxon>Ascomycota</taxon>
        <taxon>Pezizomycotina</taxon>
        <taxon>Eurotiomycetes</taxon>
        <taxon>Eurotiomycetidae</taxon>
        <taxon>Onygenales</taxon>
        <taxon>Ajellomycetaceae</taxon>
        <taxon>Blastomyces</taxon>
    </lineage>
</organism>
<dbReference type="RefSeq" id="XP_031577571.1">
    <property type="nucleotide sequence ID" value="XM_031721138.1"/>
</dbReference>
<proteinExistence type="predicted"/>
<name>A0A179UJ55_BLAGS</name>
<evidence type="ECO:0000256" key="1">
    <source>
        <dbReference type="SAM" id="SignalP"/>
    </source>
</evidence>
<dbReference type="VEuPathDB" id="FungiDB:BDBG_03166"/>
<keyword evidence="1" id="KW-0732">Signal</keyword>
<evidence type="ECO:0008006" key="4">
    <source>
        <dbReference type="Google" id="ProtNLM"/>
    </source>
</evidence>
<keyword evidence="3" id="KW-1185">Reference proteome</keyword>
<dbReference type="Proteomes" id="UP000002038">
    <property type="component" value="Unassembled WGS sequence"/>
</dbReference>
<dbReference type="KEGG" id="bgh:BDBG_03166"/>
<reference evidence="3" key="1">
    <citation type="journal article" date="2015" name="PLoS Genet.">
        <title>The dynamic genome and transcriptome of the human fungal pathogen Blastomyces and close relative Emmonsia.</title>
        <authorList>
            <person name="Munoz J.F."/>
            <person name="Gauthier G.M."/>
            <person name="Desjardins C.A."/>
            <person name="Gallo J.E."/>
            <person name="Holder J."/>
            <person name="Sullivan T.D."/>
            <person name="Marty A.J."/>
            <person name="Carmen J.C."/>
            <person name="Chen Z."/>
            <person name="Ding L."/>
            <person name="Gujja S."/>
            <person name="Magrini V."/>
            <person name="Misas E."/>
            <person name="Mitreva M."/>
            <person name="Priest M."/>
            <person name="Saif S."/>
            <person name="Whiston E.A."/>
            <person name="Young S."/>
            <person name="Zeng Q."/>
            <person name="Goldman W.E."/>
            <person name="Mardis E.R."/>
            <person name="Taylor J.W."/>
            <person name="McEwen J.G."/>
            <person name="Clay O.K."/>
            <person name="Klein B.S."/>
            <person name="Cuomo C.A."/>
        </authorList>
    </citation>
    <scope>NUCLEOTIDE SEQUENCE [LARGE SCALE GENOMIC DNA]</scope>
    <source>
        <strain evidence="3">SLH14081</strain>
    </source>
</reference>
<evidence type="ECO:0000313" key="2">
    <source>
        <dbReference type="EMBL" id="OAT07061.1"/>
    </source>
</evidence>
<sequence length="205" mass="22987">MPGVSILAALLALFCVELWMNTKIGGHGNGGATGQDLVHVGHGCGWVVIVIMKRFRSPRKTREFASPRDFDRSYVNSQSEMPVCYIREREWTHAMLHSHVMQEPERKKIENNTSQASDLGPGGILLHSVFVGMTVSIEPDGFLVLLIAIILFHQASEGLGLGSWITQVPYPKKSLRPWDFDDCLGRYSCSDWAGGHYWTYCLHKL</sequence>
<feature type="chain" id="PRO_5008107413" description="ZIP Zinc transporter" evidence="1">
    <location>
        <begin position="27"/>
        <end position="205"/>
    </location>
</feature>
<evidence type="ECO:0000313" key="3">
    <source>
        <dbReference type="Proteomes" id="UP000002038"/>
    </source>
</evidence>
<feature type="signal peptide" evidence="1">
    <location>
        <begin position="1"/>
        <end position="26"/>
    </location>
</feature>
<protein>
    <recommendedName>
        <fullName evidence="4">ZIP Zinc transporter</fullName>
    </recommendedName>
</protein>